<dbReference type="InterPro" id="IPR000182">
    <property type="entry name" value="GNAT_dom"/>
</dbReference>
<comment type="caution">
    <text evidence="2">The sequence shown here is derived from an EMBL/GenBank/DDBJ whole genome shotgun (WGS) entry which is preliminary data.</text>
</comment>
<dbReference type="Pfam" id="PF13302">
    <property type="entry name" value="Acetyltransf_3"/>
    <property type="match status" value="1"/>
</dbReference>
<dbReference type="Gene3D" id="3.40.630.30">
    <property type="match status" value="1"/>
</dbReference>
<accession>A0ABT0LHU3</accession>
<protein>
    <submittedName>
        <fullName evidence="2">GNAT family N-acetyltransferase</fullName>
    </submittedName>
</protein>
<name>A0ABT0LHU3_9GAMM</name>
<evidence type="ECO:0000313" key="3">
    <source>
        <dbReference type="Proteomes" id="UP001203423"/>
    </source>
</evidence>
<reference evidence="2 3" key="1">
    <citation type="submission" date="2022-01" db="EMBL/GenBank/DDBJ databases">
        <title>Whole genome-based taxonomy of the Shewanellaceae.</title>
        <authorList>
            <person name="Martin-Rodriguez A.J."/>
        </authorList>
    </citation>
    <scope>NUCLEOTIDE SEQUENCE [LARGE SCALE GENOMIC DNA]</scope>
    <source>
        <strain evidence="2 3">DSM 17177</strain>
    </source>
</reference>
<keyword evidence="3" id="KW-1185">Reference proteome</keyword>
<evidence type="ECO:0000313" key="2">
    <source>
        <dbReference type="EMBL" id="MCL1127259.1"/>
    </source>
</evidence>
<dbReference type="EMBL" id="JAKIKS010000140">
    <property type="protein sequence ID" value="MCL1127259.1"/>
    <property type="molecule type" value="Genomic_DNA"/>
</dbReference>
<sequence length="193" mass="21969">MTWLSSDPLNGGFVTLEPLGDQHIEALKEAVLEGEPWTLWFANVPSPESMEKYVHKAMQNAVKGYIAYAVKLNKTHQIIGTTRFYNVEAKNKRVMLGFTWYAASARRTPVNTECKLLLLKHLFDKHSAIAVEFRTHVFNHTSRKAIERLGAKQNGILRHHQMLADGSIRDTVVYSIISSEWPAVSNHLHSKLY</sequence>
<dbReference type="Proteomes" id="UP001203423">
    <property type="component" value="Unassembled WGS sequence"/>
</dbReference>
<dbReference type="RefSeq" id="WP_248942653.1">
    <property type="nucleotide sequence ID" value="NZ_JAKIKS010000140.1"/>
</dbReference>
<gene>
    <name evidence="2" type="ORF">L2764_22960</name>
</gene>
<proteinExistence type="predicted"/>
<feature type="domain" description="N-acetyltransferase" evidence="1">
    <location>
        <begin position="14"/>
        <end position="152"/>
    </location>
</feature>
<dbReference type="PANTHER" id="PTHR43610:SF1">
    <property type="entry name" value="N-ACETYLTRANSFERASE DOMAIN-CONTAINING PROTEIN"/>
    <property type="match status" value="1"/>
</dbReference>
<dbReference type="InterPro" id="IPR016181">
    <property type="entry name" value="Acyl_CoA_acyltransferase"/>
</dbReference>
<dbReference type="PANTHER" id="PTHR43610">
    <property type="entry name" value="BLL6696 PROTEIN"/>
    <property type="match status" value="1"/>
</dbReference>
<organism evidence="2 3">
    <name type="scientific">Shewanella surugensis</name>
    <dbReference type="NCBI Taxonomy" id="212020"/>
    <lineage>
        <taxon>Bacteria</taxon>
        <taxon>Pseudomonadati</taxon>
        <taxon>Pseudomonadota</taxon>
        <taxon>Gammaproteobacteria</taxon>
        <taxon>Alteromonadales</taxon>
        <taxon>Shewanellaceae</taxon>
        <taxon>Shewanella</taxon>
    </lineage>
</organism>
<dbReference type="SUPFAM" id="SSF55729">
    <property type="entry name" value="Acyl-CoA N-acyltransferases (Nat)"/>
    <property type="match status" value="1"/>
</dbReference>
<evidence type="ECO:0000259" key="1">
    <source>
        <dbReference type="Pfam" id="PF13302"/>
    </source>
</evidence>